<feature type="non-terminal residue" evidence="1">
    <location>
        <position position="294"/>
    </location>
</feature>
<accession>X1ANI8</accession>
<feature type="non-terminal residue" evidence="1">
    <location>
        <position position="1"/>
    </location>
</feature>
<protein>
    <submittedName>
        <fullName evidence="1">Uncharacterized protein</fullName>
    </submittedName>
</protein>
<organism evidence="1">
    <name type="scientific">marine sediment metagenome</name>
    <dbReference type="NCBI Taxonomy" id="412755"/>
    <lineage>
        <taxon>unclassified sequences</taxon>
        <taxon>metagenomes</taxon>
        <taxon>ecological metagenomes</taxon>
    </lineage>
</organism>
<comment type="caution">
    <text evidence="1">The sequence shown here is derived from an EMBL/GenBank/DDBJ whole genome shotgun (WGS) entry which is preliminary data.</text>
</comment>
<dbReference type="AlphaFoldDB" id="X1ANI8"/>
<sequence>SDGSLIVPNATTTGNFTVGTSTFIVQHDPFGTGNDKIGIGTDKPKTKLHIVGASGIVGEAPSPGTVLFIENNSVDVTAINLMSSTTGAGALYFGDDDSDRPGRILYNHAVDRLDFSAGEAQVMALAIDSTTFNDGGNDIDWRVETANDMFALTILGSDGRVGVGDPVPNAKLSVVGNVSANSFSVDSTTSSGGDLLTVKSSGNVGLGLIAPAQTLEVDGNASTTGWLSVGSSLNSAPAYMGIGDGLFGGNVTSTKSLFVGTNLWVNTTTPTAGFDNAIQGDTAYDGVIRFSTAS</sequence>
<evidence type="ECO:0000313" key="1">
    <source>
        <dbReference type="EMBL" id="GAG84259.1"/>
    </source>
</evidence>
<reference evidence="1" key="1">
    <citation type="journal article" date="2014" name="Front. Microbiol.">
        <title>High frequency of phylogenetically diverse reductive dehalogenase-homologous genes in deep subseafloor sedimentary metagenomes.</title>
        <authorList>
            <person name="Kawai M."/>
            <person name="Futagami T."/>
            <person name="Toyoda A."/>
            <person name="Takaki Y."/>
            <person name="Nishi S."/>
            <person name="Hori S."/>
            <person name="Arai W."/>
            <person name="Tsubouchi T."/>
            <person name="Morono Y."/>
            <person name="Uchiyama I."/>
            <person name="Ito T."/>
            <person name="Fujiyama A."/>
            <person name="Inagaki F."/>
            <person name="Takami H."/>
        </authorList>
    </citation>
    <scope>NUCLEOTIDE SEQUENCE</scope>
    <source>
        <strain evidence="1">Expedition CK06-06</strain>
    </source>
</reference>
<dbReference type="EMBL" id="BART01019289">
    <property type="protein sequence ID" value="GAG84259.1"/>
    <property type="molecule type" value="Genomic_DNA"/>
</dbReference>
<name>X1ANI8_9ZZZZ</name>
<gene>
    <name evidence="1" type="ORF">S01H4_36138</name>
</gene>
<proteinExistence type="predicted"/>